<dbReference type="PANTHER" id="PTHR13213">
    <property type="entry name" value="MYB-BINDING PROTEIN 1A FAMILY MEMBER"/>
    <property type="match status" value="1"/>
</dbReference>
<dbReference type="InterPro" id="IPR016024">
    <property type="entry name" value="ARM-type_fold"/>
</dbReference>
<dbReference type="AlphaFoldDB" id="A0A9Q9EM90"/>
<feature type="region of interest" description="Disordered" evidence="4">
    <location>
        <begin position="737"/>
        <end position="768"/>
    </location>
</feature>
<dbReference type="EMBL" id="CP099425">
    <property type="protein sequence ID" value="USW56581.1"/>
    <property type="molecule type" value="Genomic_DNA"/>
</dbReference>
<feature type="region of interest" description="Disordered" evidence="4">
    <location>
        <begin position="267"/>
        <end position="289"/>
    </location>
</feature>
<evidence type="ECO:0000256" key="2">
    <source>
        <dbReference type="ARBA" id="ARBA00006809"/>
    </source>
</evidence>
<keyword evidence="6" id="KW-1185">Reference proteome</keyword>
<dbReference type="GO" id="GO:0000182">
    <property type="term" value="F:rDNA binding"/>
    <property type="evidence" value="ECO:0007669"/>
    <property type="project" value="TreeGrafter"/>
</dbReference>
<dbReference type="PANTHER" id="PTHR13213:SF2">
    <property type="entry name" value="MYB-BINDING PROTEIN 1A"/>
    <property type="match status" value="1"/>
</dbReference>
<evidence type="ECO:0000256" key="1">
    <source>
        <dbReference type="ARBA" id="ARBA00004123"/>
    </source>
</evidence>
<proteinExistence type="inferred from homology"/>
<dbReference type="InterPro" id="IPR007015">
    <property type="entry name" value="DNA_pol_V/MYBBP1A"/>
</dbReference>
<evidence type="ECO:0000256" key="4">
    <source>
        <dbReference type="SAM" id="MobiDB-lite"/>
    </source>
</evidence>
<evidence type="ECO:0000313" key="5">
    <source>
        <dbReference type="EMBL" id="USW56581.1"/>
    </source>
</evidence>
<feature type="compositionally biased region" description="Acidic residues" evidence="4">
    <location>
        <begin position="699"/>
        <end position="719"/>
    </location>
</feature>
<comment type="subcellular location">
    <subcellularLocation>
        <location evidence="1">Nucleus</location>
    </subcellularLocation>
</comment>
<keyword evidence="3" id="KW-0539">Nucleus</keyword>
<comment type="similarity">
    <text evidence="2">Belongs to the MYBBP1A family.</text>
</comment>
<name>A0A9Q9EM90_9PEZI</name>
<accession>A0A9Q9EM90</accession>
<dbReference type="GO" id="GO:0005730">
    <property type="term" value="C:nucleolus"/>
    <property type="evidence" value="ECO:0007669"/>
    <property type="project" value="InterPro"/>
</dbReference>
<gene>
    <name evidence="5" type="ORF">Slin15195_G099000</name>
</gene>
<feature type="region of interest" description="Disordered" evidence="4">
    <location>
        <begin position="1"/>
        <end position="33"/>
    </location>
</feature>
<feature type="compositionally biased region" description="Acidic residues" evidence="4">
    <location>
        <begin position="742"/>
        <end position="757"/>
    </location>
</feature>
<protein>
    <submittedName>
        <fullName evidence="5">DNA polymerase V/Myb-binding protein 1A</fullName>
    </submittedName>
</protein>
<reference evidence="5" key="1">
    <citation type="submission" date="2022-06" db="EMBL/GenBank/DDBJ databases">
        <title>Complete genome sequences of two strains of the flax pathogen Septoria linicola.</title>
        <authorList>
            <person name="Lapalu N."/>
            <person name="Simon A."/>
            <person name="Demenou B."/>
            <person name="Paumier D."/>
            <person name="Guillot M.-P."/>
            <person name="Gout L."/>
            <person name="Valade R."/>
        </authorList>
    </citation>
    <scope>NUCLEOTIDE SEQUENCE</scope>
    <source>
        <strain evidence="5">SE15195</strain>
    </source>
</reference>
<dbReference type="SUPFAM" id="SSF48371">
    <property type="entry name" value="ARM repeat"/>
    <property type="match status" value="1"/>
</dbReference>
<dbReference type="Pfam" id="PF04931">
    <property type="entry name" value="DNA_pol_phi"/>
    <property type="match status" value="1"/>
</dbReference>
<feature type="region of interest" description="Disordered" evidence="4">
    <location>
        <begin position="691"/>
        <end position="719"/>
    </location>
</feature>
<dbReference type="Proteomes" id="UP001056384">
    <property type="component" value="Chromosome 8"/>
</dbReference>
<sequence>MAGTKRPFDEDESEQNVHPARKPRMGIKEQSADQKELNRILRKLGEEVSETRIEATKELLHHLAEDENDFKNRVDKAVTRLIIGVCSGARASRLGFSLALAEVLRFARDGKRNLLNFEEILSKIAALTPEGDRGGDERNHLLGRMYALHAILLSDVLRRATEAESSSVFDAISELALQKEWIRGECGLIVVEFLKTSANEDLVLPLIGSLDSKGLLKSPEGVAIWLAARNRFEGVKLPKKVWHHRNPLSSQDRGELTRILLKNAIDTKETETPQQSNDHKRKNKASGTRQSMPSFAWGIILQQLYEADDGKDLAQFWEDCVAKPMFSASSSAERKALGLQLFSQAVKTAPAELLGDIVHANIVRCIVDQRSKSDRTLFAAAVVPLKAIEARGKADASAAAEIVSKLLEVAPFNLDKATRQTIDTLLGASDPESLVHVVKVINDVCRSPGLLPTDAADAEKKRRQLADAQLSIIRSRRSQPEQFFKKGDKPAQWLKVALRNMTDLGFTGEKISPSLHDTTRAIFQDRLISALGHLVNLPIDQAVVAPLVVVERLRSAADILATKLDDSAAEAVAAAQDALEKAAKKAETKKGSKATVAKASQLLLALGILQVHKQEPDSIEVLKDITDHFQSSKSEDSSLLLVELLLSFVAKPSALFRKLAEQVFAAFASEVTADGLQSLISVLEPKESLAGKRELFKGEDEDDDEEESGEESDDGSDVEMEDIEDASDIELVNGNISGAAADSDDEGSASDSSDEDATGGAGDKEEAEFDRKLADALGTAGMEDDSDDHGSDMDDDQMMALTPHLETIFKQRKKSSSNKQDNKDAKEDVVNLKNRVLDLLSIYVKSQSANPLALDLLLPLITLTRATTSQSTAQKGREVLETYFDTSKKQKALPTVDNVEDLYKVLGNVHDEVRLGGRKEHTKACSRSSVFLAKVLISHYPQEAWKKINQMYGELLDEWRKDAKTKIHGDVFSDWNNYSMQR</sequence>
<organism evidence="5 6">
    <name type="scientific">Septoria linicola</name>
    <dbReference type="NCBI Taxonomy" id="215465"/>
    <lineage>
        <taxon>Eukaryota</taxon>
        <taxon>Fungi</taxon>
        <taxon>Dikarya</taxon>
        <taxon>Ascomycota</taxon>
        <taxon>Pezizomycotina</taxon>
        <taxon>Dothideomycetes</taxon>
        <taxon>Dothideomycetidae</taxon>
        <taxon>Mycosphaerellales</taxon>
        <taxon>Mycosphaerellaceae</taxon>
        <taxon>Septoria</taxon>
    </lineage>
</organism>
<evidence type="ECO:0000256" key="3">
    <source>
        <dbReference type="ARBA" id="ARBA00023242"/>
    </source>
</evidence>
<evidence type="ECO:0000313" key="6">
    <source>
        <dbReference type="Proteomes" id="UP001056384"/>
    </source>
</evidence>
<dbReference type="GO" id="GO:0006355">
    <property type="term" value="P:regulation of DNA-templated transcription"/>
    <property type="evidence" value="ECO:0007669"/>
    <property type="project" value="InterPro"/>
</dbReference>